<evidence type="ECO:0000313" key="1">
    <source>
        <dbReference type="EMBL" id="GBG21123.1"/>
    </source>
</evidence>
<gene>
    <name evidence="1" type="ORF">NIES4072_48060</name>
</gene>
<evidence type="ECO:0000313" key="2">
    <source>
        <dbReference type="Proteomes" id="UP000245124"/>
    </source>
</evidence>
<dbReference type="AlphaFoldDB" id="A0A2R5FY24"/>
<accession>A0A2R5FY24</accession>
<dbReference type="EMBL" id="BDUD01000001">
    <property type="protein sequence ID" value="GBG21123.1"/>
    <property type="molecule type" value="Genomic_DNA"/>
</dbReference>
<protein>
    <submittedName>
        <fullName evidence="1">Uncharacterized protein</fullName>
    </submittedName>
</protein>
<dbReference type="RefSeq" id="WP_109011084.1">
    <property type="nucleotide sequence ID" value="NZ_BDUD01000001.1"/>
</dbReference>
<comment type="caution">
    <text evidence="1">The sequence shown here is derived from an EMBL/GenBank/DDBJ whole genome shotgun (WGS) entry which is preliminary data.</text>
</comment>
<name>A0A2R5FY24_NOSCO</name>
<sequence length="126" mass="13487">MKIASSLLTGVALVGMLTVWDVPLKIVSPSLVQASAAEKKDATGLTTQQKIDLVIKHKGQFGGGDELRRFFFGDLEPLAVQPGGAGMVVNLYNKANNVTFSYCSTFDVVVAVKKGKVPKFEADEVK</sequence>
<dbReference type="Proteomes" id="UP000245124">
    <property type="component" value="Unassembled WGS sequence"/>
</dbReference>
<dbReference type="OrthoDB" id="563737at2"/>
<proteinExistence type="predicted"/>
<reference evidence="1 2" key="1">
    <citation type="submission" date="2017-06" db="EMBL/GenBank/DDBJ databases">
        <title>Genome sequencing of cyanobaciteial culture collection at National Institute for Environmental Studies (NIES).</title>
        <authorList>
            <person name="Hirose Y."/>
            <person name="Shimura Y."/>
            <person name="Fujisawa T."/>
            <person name="Nakamura Y."/>
            <person name="Kawachi M."/>
        </authorList>
    </citation>
    <scope>NUCLEOTIDE SEQUENCE [LARGE SCALE GENOMIC DNA]</scope>
    <source>
        <strain evidence="1 2">NIES-4072</strain>
    </source>
</reference>
<keyword evidence="2" id="KW-1185">Reference proteome</keyword>
<organism evidence="1 2">
    <name type="scientific">Nostoc commune NIES-4072</name>
    <dbReference type="NCBI Taxonomy" id="2005467"/>
    <lineage>
        <taxon>Bacteria</taxon>
        <taxon>Bacillati</taxon>
        <taxon>Cyanobacteriota</taxon>
        <taxon>Cyanophyceae</taxon>
        <taxon>Nostocales</taxon>
        <taxon>Nostocaceae</taxon>
        <taxon>Nostoc</taxon>
    </lineage>
</organism>